<comment type="caution">
    <text evidence="2">The sequence shown here is derived from an EMBL/GenBank/DDBJ whole genome shotgun (WGS) entry which is preliminary data.</text>
</comment>
<dbReference type="Pfam" id="PF19648">
    <property type="entry name" value="DUF6151"/>
    <property type="match status" value="1"/>
</dbReference>
<keyword evidence="3" id="KW-1185">Reference proteome</keyword>
<dbReference type="EMBL" id="JAZIBG010000036">
    <property type="protein sequence ID" value="MEF7615890.1"/>
    <property type="molecule type" value="Genomic_DNA"/>
</dbReference>
<feature type="compositionally biased region" description="Pro residues" evidence="1">
    <location>
        <begin position="179"/>
        <end position="188"/>
    </location>
</feature>
<evidence type="ECO:0000256" key="1">
    <source>
        <dbReference type="SAM" id="MobiDB-lite"/>
    </source>
</evidence>
<dbReference type="RefSeq" id="WP_332291235.1">
    <property type="nucleotide sequence ID" value="NZ_JAZIBG010000036.1"/>
</dbReference>
<proteinExistence type="predicted"/>
<evidence type="ECO:0000313" key="3">
    <source>
        <dbReference type="Proteomes" id="UP001336250"/>
    </source>
</evidence>
<accession>A0AAW9QLK9</accession>
<dbReference type="InterPro" id="IPR046149">
    <property type="entry name" value="DUF6151"/>
</dbReference>
<evidence type="ECO:0000313" key="2">
    <source>
        <dbReference type="EMBL" id="MEF7615890.1"/>
    </source>
</evidence>
<dbReference type="Gene3D" id="3.90.1590.10">
    <property type="entry name" value="glutathione-dependent formaldehyde- activating enzyme (gfa)"/>
    <property type="match status" value="1"/>
</dbReference>
<protein>
    <submittedName>
        <fullName evidence="2">DUF6151 family protein</fullName>
    </submittedName>
</protein>
<organism evidence="2 3">
    <name type="scientific">Aquincola agrisoli</name>
    <dbReference type="NCBI Taxonomy" id="3119538"/>
    <lineage>
        <taxon>Bacteria</taxon>
        <taxon>Pseudomonadati</taxon>
        <taxon>Pseudomonadota</taxon>
        <taxon>Betaproteobacteria</taxon>
        <taxon>Burkholderiales</taxon>
        <taxon>Sphaerotilaceae</taxon>
        <taxon>Aquincola</taxon>
    </lineage>
</organism>
<feature type="region of interest" description="Disordered" evidence="1">
    <location>
        <begin position="175"/>
        <end position="194"/>
    </location>
</feature>
<sequence>MELALQCRCGALRGLVSHPAQATRAVCYCRHCQAYARLLGDAASVLDAQGGTTIVATLPGHVRFTQGADRLACMSLTHKGPLRWFSSCCRTPIANTAREMKLPYAGLVHTCLRDAGGTLPAAYGPVRAQLNTGSATGPVAHSPWRNLLAMGRLMRIIGGGRLRGAWRATPFFTAEGEPVAPPQAPPASGPGITV</sequence>
<gene>
    <name evidence="2" type="ORF">V4F39_18390</name>
</gene>
<dbReference type="Proteomes" id="UP001336250">
    <property type="component" value="Unassembled WGS sequence"/>
</dbReference>
<name>A0AAW9QLK9_9BURK</name>
<reference evidence="2 3" key="1">
    <citation type="submission" date="2024-02" db="EMBL/GenBank/DDBJ databases">
        <title>Genome sequence of Aquincola sp. MAHUQ-54.</title>
        <authorList>
            <person name="Huq M.A."/>
        </authorList>
    </citation>
    <scope>NUCLEOTIDE SEQUENCE [LARGE SCALE GENOMIC DNA]</scope>
    <source>
        <strain evidence="2 3">MAHUQ-54</strain>
    </source>
</reference>
<dbReference type="AlphaFoldDB" id="A0AAW9QLK9"/>